<feature type="domain" description="Platelet-derived growth factor (PDGF) family profile" evidence="2">
    <location>
        <begin position="92"/>
        <end position="158"/>
    </location>
</feature>
<gene>
    <name evidence="3" type="ORF">Hamer_G001537</name>
</gene>
<keyword evidence="1" id="KW-0339">Growth factor</keyword>
<name>A0A8J5N9U0_HOMAM</name>
<proteinExistence type="inferred from homology"/>
<reference evidence="3" key="1">
    <citation type="journal article" date="2021" name="Sci. Adv.">
        <title>The American lobster genome reveals insights on longevity, neural, and immune adaptations.</title>
        <authorList>
            <person name="Polinski J.M."/>
            <person name="Zimin A.V."/>
            <person name="Clark K.F."/>
            <person name="Kohn A.B."/>
            <person name="Sadowski N."/>
            <person name="Timp W."/>
            <person name="Ptitsyn A."/>
            <person name="Khanna P."/>
            <person name="Romanova D.Y."/>
            <person name="Williams P."/>
            <person name="Greenwood S.J."/>
            <person name="Moroz L.L."/>
            <person name="Walt D.R."/>
            <person name="Bodnar A.G."/>
        </authorList>
    </citation>
    <scope>NUCLEOTIDE SEQUENCE</scope>
    <source>
        <strain evidence="3">GMGI-L3</strain>
    </source>
</reference>
<dbReference type="Pfam" id="PF00341">
    <property type="entry name" value="PDGF"/>
    <property type="match status" value="1"/>
</dbReference>
<dbReference type="AlphaFoldDB" id="A0A8J5N9U0"/>
<dbReference type="PANTHER" id="PTHR21719:SF1">
    <property type="entry name" value="FI06402P-RELATED"/>
    <property type="match status" value="1"/>
</dbReference>
<dbReference type="PANTHER" id="PTHR21719">
    <property type="entry name" value="FI06402P-RELATED"/>
    <property type="match status" value="1"/>
</dbReference>
<evidence type="ECO:0000313" key="4">
    <source>
        <dbReference type="Proteomes" id="UP000747542"/>
    </source>
</evidence>
<dbReference type="SMART" id="SM00141">
    <property type="entry name" value="PDGF"/>
    <property type="match status" value="1"/>
</dbReference>
<dbReference type="InterPro" id="IPR000072">
    <property type="entry name" value="PDGF/VEGF_dom"/>
</dbReference>
<dbReference type="Proteomes" id="UP000747542">
    <property type="component" value="Unassembled WGS sequence"/>
</dbReference>
<evidence type="ECO:0000256" key="1">
    <source>
        <dbReference type="RuleBase" id="RU003818"/>
    </source>
</evidence>
<comment type="similarity">
    <text evidence="1">Belongs to the PDGF/VEGF growth factor family.</text>
</comment>
<organism evidence="3 4">
    <name type="scientific">Homarus americanus</name>
    <name type="common">American lobster</name>
    <dbReference type="NCBI Taxonomy" id="6706"/>
    <lineage>
        <taxon>Eukaryota</taxon>
        <taxon>Metazoa</taxon>
        <taxon>Ecdysozoa</taxon>
        <taxon>Arthropoda</taxon>
        <taxon>Crustacea</taxon>
        <taxon>Multicrustacea</taxon>
        <taxon>Malacostraca</taxon>
        <taxon>Eumalacostraca</taxon>
        <taxon>Eucarida</taxon>
        <taxon>Decapoda</taxon>
        <taxon>Pleocyemata</taxon>
        <taxon>Astacidea</taxon>
        <taxon>Nephropoidea</taxon>
        <taxon>Nephropidae</taxon>
        <taxon>Homarus</taxon>
    </lineage>
</organism>
<dbReference type="Gene3D" id="2.10.90.10">
    <property type="entry name" value="Cystine-knot cytokines"/>
    <property type="match status" value="1"/>
</dbReference>
<dbReference type="EMBL" id="JAHLQT010006108">
    <property type="protein sequence ID" value="KAG7175444.1"/>
    <property type="molecule type" value="Genomic_DNA"/>
</dbReference>
<dbReference type="GO" id="GO:0016020">
    <property type="term" value="C:membrane"/>
    <property type="evidence" value="ECO:0007669"/>
    <property type="project" value="InterPro"/>
</dbReference>
<dbReference type="GO" id="GO:0035099">
    <property type="term" value="P:hemocyte migration"/>
    <property type="evidence" value="ECO:0007669"/>
    <property type="project" value="TreeGrafter"/>
</dbReference>
<evidence type="ECO:0000313" key="3">
    <source>
        <dbReference type="EMBL" id="KAG7175444.1"/>
    </source>
</evidence>
<dbReference type="PROSITE" id="PS50278">
    <property type="entry name" value="PDGF_2"/>
    <property type="match status" value="1"/>
</dbReference>
<protein>
    <submittedName>
        <fullName evidence="3">Putative PDGF/VEGF domain-containing protein 5</fullName>
    </submittedName>
</protein>
<comment type="caution">
    <text evidence="3">The sequence shown here is derived from an EMBL/GenBank/DDBJ whole genome shotgun (WGS) entry which is preliminary data.</text>
</comment>
<dbReference type="InterPro" id="IPR029034">
    <property type="entry name" value="Cystine-knot_cytokine"/>
</dbReference>
<dbReference type="SUPFAM" id="SSF57501">
    <property type="entry name" value="Cystine-knot cytokines"/>
    <property type="match status" value="1"/>
</dbReference>
<sequence length="247" mass="27587">MAWLQSSGPSCITDVEASGVEVEGPTIVQDGSWEEEEMTMAEDTKDYVNAAPWTLQMIKLASENARWVKSSGKCEVPLRLCVTVNSEDLGPSAKYWPRCALLHRCSDVTGCCNSPEMTCAAAESENVQLYFYVFVSRAGVQMMTFANNTRCSCQPRSITTNLPASGCKCPRHYTAELRNGQCMCECGKGKSKCRRLYKGRRYFSSSDISCVSRGECSTPTCEFGPFLLKLKRCTKRRERESYTIARK</sequence>
<dbReference type="GO" id="GO:0008083">
    <property type="term" value="F:growth factor activity"/>
    <property type="evidence" value="ECO:0007669"/>
    <property type="project" value="UniProtKB-KW"/>
</dbReference>
<evidence type="ECO:0000259" key="2">
    <source>
        <dbReference type="PROSITE" id="PS50278"/>
    </source>
</evidence>
<keyword evidence="4" id="KW-1185">Reference proteome</keyword>
<accession>A0A8J5N9U0</accession>